<dbReference type="Pfam" id="PF00990">
    <property type="entry name" value="GGDEF"/>
    <property type="match status" value="1"/>
</dbReference>
<reference evidence="2 3" key="1">
    <citation type="submission" date="2006-02" db="EMBL/GenBank/DDBJ databases">
        <authorList>
            <person name="Pinhassi J."/>
            <person name="Pedros-Alio C."/>
            <person name="Ferriera S."/>
            <person name="Johnson J."/>
            <person name="Kravitz S."/>
            <person name="Halpern A."/>
            <person name="Remington K."/>
            <person name="Beeson K."/>
            <person name="Tran B."/>
            <person name="Rogers Y.-H."/>
            <person name="Friedman R."/>
            <person name="Venter J.C."/>
        </authorList>
    </citation>
    <scope>NUCLEOTIDE SEQUENCE [LARGE SCALE GENOMIC DNA]</scope>
    <source>
        <strain evidence="2 3">MED92</strain>
    </source>
</reference>
<name>A0A7U8GT84_NEPCE</name>
<dbReference type="InterPro" id="IPR043128">
    <property type="entry name" value="Rev_trsase/Diguanyl_cyclase"/>
</dbReference>
<comment type="caution">
    <text evidence="2">The sequence shown here is derived from an EMBL/GenBank/DDBJ whole genome shotgun (WGS) entry which is preliminary data.</text>
</comment>
<dbReference type="InterPro" id="IPR029787">
    <property type="entry name" value="Nucleotide_cyclase"/>
</dbReference>
<keyword evidence="3" id="KW-1185">Reference proteome</keyword>
<dbReference type="PROSITE" id="PS50887">
    <property type="entry name" value="GGDEF"/>
    <property type="match status" value="1"/>
</dbReference>
<dbReference type="InterPro" id="IPR000160">
    <property type="entry name" value="GGDEF_dom"/>
</dbReference>
<dbReference type="EMBL" id="AAOW01000004">
    <property type="protein sequence ID" value="EAR62053.1"/>
    <property type="molecule type" value="Genomic_DNA"/>
</dbReference>
<evidence type="ECO:0000259" key="1">
    <source>
        <dbReference type="PROSITE" id="PS50887"/>
    </source>
</evidence>
<dbReference type="AlphaFoldDB" id="A0A7U8GT84"/>
<dbReference type="Proteomes" id="UP000002171">
    <property type="component" value="Unassembled WGS sequence"/>
</dbReference>
<dbReference type="SUPFAM" id="SSF55073">
    <property type="entry name" value="Nucleotide cyclase"/>
    <property type="match status" value="1"/>
</dbReference>
<gene>
    <name evidence="2" type="ORF">MED92_10119</name>
</gene>
<evidence type="ECO:0000313" key="3">
    <source>
        <dbReference type="Proteomes" id="UP000002171"/>
    </source>
</evidence>
<organism evidence="2 3">
    <name type="scientific">Neptuniibacter caesariensis</name>
    <dbReference type="NCBI Taxonomy" id="207954"/>
    <lineage>
        <taxon>Bacteria</taxon>
        <taxon>Pseudomonadati</taxon>
        <taxon>Pseudomonadota</taxon>
        <taxon>Gammaproteobacteria</taxon>
        <taxon>Oceanospirillales</taxon>
        <taxon>Oceanospirillaceae</taxon>
        <taxon>Neptuniibacter</taxon>
    </lineage>
</organism>
<evidence type="ECO:0000313" key="2">
    <source>
        <dbReference type="EMBL" id="EAR62053.1"/>
    </source>
</evidence>
<feature type="domain" description="GGDEF" evidence="1">
    <location>
        <begin position="97"/>
        <end position="230"/>
    </location>
</feature>
<dbReference type="Gene3D" id="3.30.70.270">
    <property type="match status" value="1"/>
</dbReference>
<dbReference type="RefSeq" id="WP_007019690.1">
    <property type="nucleotide sequence ID" value="NZ_CH724125.1"/>
</dbReference>
<sequence>MDTLGNSRLTDDECKQLIDELSELKHQLKCAEDQLKVLKPQPGQSAESSPNPSSTFDLGNIEENIYRSAAEFPSYEADQFTFCEAICRHLTEQSQTNTYAMLICEFSPTSIEDKYKTQKCMEQEARNIEAVINSATSAGTHIGYISHMERALFIPSDQEGASAIKTADKLVRALSQHNWPGREGNRSVKCSIGIALYPGDSTNIPTLFRYADRALYNATRLDDSYYVFYR</sequence>
<protein>
    <recommendedName>
        <fullName evidence="1">GGDEF domain-containing protein</fullName>
    </recommendedName>
</protein>
<accession>A0A7U8GT84</accession>
<proteinExistence type="predicted"/>